<sequence>MNNKTFKQLLIAILVAICSAIVAFFTSSCAAARYDSNSYGRTSIYTVDTTYIQHNGILSIKIK</sequence>
<protein>
    <submittedName>
        <fullName evidence="1">Glycine rich protein family</fullName>
    </submittedName>
</protein>
<reference evidence="1" key="1">
    <citation type="journal article" date="2021" name="Proc. Natl. Acad. Sci. U.S.A.">
        <title>A Catalog of Tens of Thousands of Viruses from Human Metagenomes Reveals Hidden Associations with Chronic Diseases.</title>
        <authorList>
            <person name="Tisza M.J."/>
            <person name="Buck C.B."/>
        </authorList>
    </citation>
    <scope>NUCLEOTIDE SEQUENCE</scope>
    <source>
        <strain evidence="1">Ctb4Q28</strain>
    </source>
</reference>
<dbReference type="PROSITE" id="PS51257">
    <property type="entry name" value="PROKAR_LIPOPROTEIN"/>
    <property type="match status" value="1"/>
</dbReference>
<evidence type="ECO:0000313" key="1">
    <source>
        <dbReference type="EMBL" id="DAF99242.1"/>
    </source>
</evidence>
<accession>A0A8S5UXW4</accession>
<name>A0A8S5UXW4_9VIRU</name>
<proteinExistence type="predicted"/>
<dbReference type="EMBL" id="BK016162">
    <property type="protein sequence ID" value="DAF99242.1"/>
    <property type="molecule type" value="Genomic_DNA"/>
</dbReference>
<organism evidence="1">
    <name type="scientific">Microviridae sp. ctb4Q28</name>
    <dbReference type="NCBI Taxonomy" id="2825002"/>
    <lineage>
        <taxon>Viruses</taxon>
        <taxon>Monodnaviria</taxon>
        <taxon>Sangervirae</taxon>
        <taxon>Phixviricota</taxon>
        <taxon>Malgrandaviricetes</taxon>
        <taxon>Petitvirales</taxon>
        <taxon>Microviridae</taxon>
    </lineage>
</organism>